<organism evidence="1 2">
    <name type="scientific">Pseudotamlana carrageenivorans</name>
    <dbReference type="NCBI Taxonomy" id="2069432"/>
    <lineage>
        <taxon>Bacteria</taxon>
        <taxon>Pseudomonadati</taxon>
        <taxon>Bacteroidota</taxon>
        <taxon>Flavobacteriia</taxon>
        <taxon>Flavobacteriales</taxon>
        <taxon>Flavobacteriaceae</taxon>
        <taxon>Pseudotamlana</taxon>
    </lineage>
</organism>
<gene>
    <name evidence="1" type="ORF">C1A40_06410</name>
</gene>
<keyword evidence="2" id="KW-1185">Reference proteome</keyword>
<name>A0A2I7SGU7_9FLAO</name>
<dbReference type="RefSeq" id="WP_102995175.1">
    <property type="nucleotide sequence ID" value="NZ_CP025938.1"/>
</dbReference>
<reference evidence="2" key="1">
    <citation type="submission" date="2018-01" db="EMBL/GenBank/DDBJ databases">
        <title>Complete genome of Tamlana sp. UJ94.</title>
        <authorList>
            <person name="Jung J."/>
            <person name="Chung D."/>
            <person name="Bae S.S."/>
            <person name="Baek K."/>
        </authorList>
    </citation>
    <scope>NUCLEOTIDE SEQUENCE [LARGE SCALE GENOMIC DNA]</scope>
    <source>
        <strain evidence="2">UJ94</strain>
    </source>
</reference>
<dbReference type="OrthoDB" id="676860at2"/>
<protein>
    <submittedName>
        <fullName evidence="1">Uncharacterized protein</fullName>
    </submittedName>
</protein>
<proteinExistence type="predicted"/>
<dbReference type="AlphaFoldDB" id="A0A2I7SGU7"/>
<accession>A0A2I7SGU7</accession>
<dbReference type="Proteomes" id="UP000236592">
    <property type="component" value="Chromosome"/>
</dbReference>
<evidence type="ECO:0000313" key="2">
    <source>
        <dbReference type="Proteomes" id="UP000236592"/>
    </source>
</evidence>
<sequence>MVTIKDYKKRESEKGEFFVLVLQGEIAPVKSKSNGRMYFTAKTCTVSCTFDEESCKQLIGMQFPGEIVKVTTEPYEFALPETGEIITLEHRWEYRENSDKAVAENVVEESDVF</sequence>
<dbReference type="EMBL" id="CP025938">
    <property type="protein sequence ID" value="AUS05123.1"/>
    <property type="molecule type" value="Genomic_DNA"/>
</dbReference>
<dbReference type="KEGG" id="taj:C1A40_06410"/>
<evidence type="ECO:0000313" key="1">
    <source>
        <dbReference type="EMBL" id="AUS05123.1"/>
    </source>
</evidence>